<keyword evidence="2" id="KW-0964">Secreted</keyword>
<evidence type="ECO:0000313" key="5">
    <source>
        <dbReference type="EMBL" id="SFK14078.1"/>
    </source>
</evidence>
<dbReference type="EMBL" id="FOSK01000002">
    <property type="protein sequence ID" value="SFK14078.1"/>
    <property type="molecule type" value="Genomic_DNA"/>
</dbReference>
<comment type="caution">
    <text evidence="5">The sequence shown here is derived from an EMBL/GenBank/DDBJ whole genome shotgun (WGS) entry which is preliminary data.</text>
</comment>
<dbReference type="PANTHER" id="PTHR38340:SF1">
    <property type="entry name" value="S-LAYER PROTEIN"/>
    <property type="match status" value="1"/>
</dbReference>
<sequence>MAADKMPLEGDNSYGFKRGIGKDYFGGAPGITTIRFDGDLTLSDFKIRLEGGDLVFYLIDPANPNQPLNEIADIFYFDNWIADDHGIERFEFADGTSLSKIAIQSNGRLKLYGTAGDDAFIGTADRDEIYGSAGADTIDGKGGTDIVNYLLSDAGVTVNLATGEGSGGHAEGDQISNVESIIGSYHDDVLIGDDGNNNLFAQNGNDHLEGGAGDDWLNAYGSGADYLDGGSGNDTVRYRWSGSAVTVDLTDQANNAGDASGDVYVSIENVMGSNSYGDHITGDAGDNKIWGYGGDDTLKGGDGNDTLLGGAGNDTLQGHDGDDHLEGGAGNDKLSSSAGNNILDGGDGNDTFFSITYGEDQILGGSGDDTIYAVTGTSVITGGTGDDTINVSSAEVTVHYDLGDGHDIVDLWYPEKPIHKNHEVIFGSSISPDEVTVRRVGEGTDAYGKNRDDLDLLLTFKDGGTLLIKNAFFYGPNGFILGELHFADGTVWNWETFNKMRFENAGDEGEELAGTLGDDVIDGRGGDDKIDGYTGDDHLLGGAGNDTLQGHDGDDHLEGGAGNDKLSSSAGNNILDGGDGNDTFFSITYGEDQILGGSGDDTIYAVTGTSVITGGEGDDTINVSTAEVTVHYDLGDGNDIVDLWYPEKTHHKNHKIIFGSGISPDEVTVTRVGEGTDVNGNSRDDLSLLLTFKDGGTLLIKNVFYYGPTHLNFSEFQFSDGTVWNWEFFNKMLYENASDADDYLVGTLGDDTINGLGGDDEILGHSGDDHLIGGEGNDNLFGGEGNDHLEGGAGDDKLNGWSGNSILDGGDGDDTITSITHGVDQVIGGSGDDTIMVRYGSAVVTAGTGDDRLNISLADVTIHYNLGDGNDVVDFWYPEKLQNENHKLVLGEGILPDEVVITRASANSASLLVTFKDGGTLLLGQVMDRYTLRSDFGEIEFADGTVWNWENINQKLQEHIGDGNDVVGGTSGNDIIDGMGGDDTIYGEAGDDVLSGGDGNDDLKGGAGNDQLSSGKGDDYLDGGDGDDVLAANGIGSAQLHGGNGDDTLYHIQGSSIINGGNGDDTIHYFGGDITVEYGVGSGDDIIRAGGLAGPNNKLMLVGAKPDEVLLRHAGSDSIEFTFSDGGTLLLENGYFQSSEKLLFSEIQFLDGTVWTWDDVNQKLIDSAAAHAADHGVTDGDDTINGTVDGDIIKSLAGDDVIDGGAGRDFIFAGDGNDTVKGGDDKDILSGGDGDDHISGGADDDNINGGAGDDQIFGGEGNDHLSGGEGDDIVKGGAGNDQLSGGTGNDTLDGGDGDDVISAYHDGNSTLIGGAGNDKFYTLPSPTLSNFVKVEGGTGDDILEYIGGEVSFHYDLGDGNDTIRTNSVLNPYSKIVFGEGISPDEVAIERLGNTESGWSGLQYSFKDGGSIVITTAFTDTPGELQFGELQFADGTVWNWEDIHRKLLENASDEGEILWGTNGDDVINGLGGDDIIDSVEGDNQISGGTGNDIITSGFGDDTIIFGENFGNDTLIDFHFGEGSRDTIQFTDGVFESFEDVMSAARQEGFNTVIQLDEDNSITLQYVDVSHLHADDFAFVS</sequence>
<evidence type="ECO:0000313" key="6">
    <source>
        <dbReference type="Proteomes" id="UP000199598"/>
    </source>
</evidence>
<dbReference type="PRINTS" id="PR00313">
    <property type="entry name" value="CABNDNGRPT"/>
</dbReference>
<dbReference type="PROSITE" id="PS00330">
    <property type="entry name" value="HEMOLYSIN_CALCIUM"/>
    <property type="match status" value="9"/>
</dbReference>
<feature type="region of interest" description="Disordered" evidence="3">
    <location>
        <begin position="1222"/>
        <end position="1300"/>
    </location>
</feature>
<reference evidence="5 6" key="1">
    <citation type="submission" date="2016-10" db="EMBL/GenBank/DDBJ databases">
        <authorList>
            <person name="Varghese N."/>
            <person name="Submissions S."/>
        </authorList>
    </citation>
    <scope>NUCLEOTIDE SEQUENCE [LARGE SCALE GENOMIC DNA]</scope>
    <source>
        <strain evidence="5 6">DSM 16392</strain>
    </source>
</reference>
<feature type="region of interest" description="Disordered" evidence="3">
    <location>
        <begin position="987"/>
        <end position="1020"/>
    </location>
</feature>
<dbReference type="InterPro" id="IPR050557">
    <property type="entry name" value="RTX_toxin/Mannuronan_C5-epim"/>
</dbReference>
<dbReference type="InterPro" id="IPR011049">
    <property type="entry name" value="Serralysin-like_metalloprot_C"/>
</dbReference>
<feature type="region of interest" description="Disordered" evidence="3">
    <location>
        <begin position="541"/>
        <end position="573"/>
    </location>
</feature>
<dbReference type="InterPro" id="IPR018511">
    <property type="entry name" value="Hemolysin-typ_Ca-bd_CS"/>
</dbReference>
<feature type="compositionally biased region" description="Basic and acidic residues" evidence="3">
    <location>
        <begin position="1222"/>
        <end position="1238"/>
    </location>
</feature>
<dbReference type="RefSeq" id="WP_093517580.1">
    <property type="nucleotide sequence ID" value="NZ_FOSK01000002.1"/>
</dbReference>
<feature type="compositionally biased region" description="Basic and acidic residues" evidence="3">
    <location>
        <begin position="317"/>
        <end position="326"/>
    </location>
</feature>
<dbReference type="SUPFAM" id="SSF51120">
    <property type="entry name" value="beta-Roll"/>
    <property type="match status" value="9"/>
</dbReference>
<dbReference type="InterPro" id="IPR001343">
    <property type="entry name" value="Hemolysn_Ca-bd"/>
</dbReference>
<feature type="compositionally biased region" description="Basic and acidic residues" evidence="3">
    <location>
        <begin position="549"/>
        <end position="558"/>
    </location>
</feature>
<evidence type="ECO:0000256" key="2">
    <source>
        <dbReference type="ARBA" id="ARBA00022525"/>
    </source>
</evidence>
<feature type="region of interest" description="Disordered" evidence="3">
    <location>
        <begin position="303"/>
        <end position="341"/>
    </location>
</feature>
<dbReference type="Pfam" id="PF06594">
    <property type="entry name" value="HCBP_related"/>
    <property type="match status" value="1"/>
</dbReference>
<keyword evidence="6" id="KW-1185">Reference proteome</keyword>
<evidence type="ECO:0000256" key="1">
    <source>
        <dbReference type="ARBA" id="ARBA00004613"/>
    </source>
</evidence>
<dbReference type="Proteomes" id="UP000199598">
    <property type="component" value="Unassembled WGS sequence"/>
</dbReference>
<dbReference type="Pfam" id="PF00353">
    <property type="entry name" value="HemolysinCabind"/>
    <property type="match status" value="18"/>
</dbReference>
<gene>
    <name evidence="5" type="ORF">SAMN04488518_102351</name>
</gene>
<evidence type="ECO:0000259" key="4">
    <source>
        <dbReference type="Pfam" id="PF06594"/>
    </source>
</evidence>
<evidence type="ECO:0000256" key="3">
    <source>
        <dbReference type="SAM" id="MobiDB-lite"/>
    </source>
</evidence>
<dbReference type="InterPro" id="IPR010566">
    <property type="entry name" value="Haemolys_ca-bd"/>
</dbReference>
<name>A0A1I3X2Z0_9HYPH</name>
<dbReference type="Gene3D" id="2.150.10.10">
    <property type="entry name" value="Serralysin-like metalloprotease, C-terminal"/>
    <property type="match status" value="10"/>
</dbReference>
<feature type="domain" description="Haemolysin-type calcium binding-related" evidence="4">
    <location>
        <begin position="455"/>
        <end position="495"/>
    </location>
</feature>
<dbReference type="Gene3D" id="2.160.20.160">
    <property type="match status" value="1"/>
</dbReference>
<comment type="subcellular location">
    <subcellularLocation>
        <location evidence="1">Secreted</location>
    </subcellularLocation>
</comment>
<proteinExistence type="predicted"/>
<dbReference type="PANTHER" id="PTHR38340">
    <property type="entry name" value="S-LAYER PROTEIN"/>
    <property type="match status" value="1"/>
</dbReference>
<accession>A0A1I3X2Z0</accession>
<organism evidence="5 6">
    <name type="scientific">Pseudovibrio ascidiaceicola</name>
    <dbReference type="NCBI Taxonomy" id="285279"/>
    <lineage>
        <taxon>Bacteria</taxon>
        <taxon>Pseudomonadati</taxon>
        <taxon>Pseudomonadota</taxon>
        <taxon>Alphaproteobacteria</taxon>
        <taxon>Hyphomicrobiales</taxon>
        <taxon>Stappiaceae</taxon>
        <taxon>Pseudovibrio</taxon>
    </lineage>
</organism>
<protein>
    <submittedName>
        <fullName evidence="5">Ca2+-binding protein, RTX toxin-related</fullName>
    </submittedName>
</protein>